<dbReference type="SMART" id="SM00091">
    <property type="entry name" value="PAS"/>
    <property type="match status" value="2"/>
</dbReference>
<feature type="domain" description="PAC" evidence="15">
    <location>
        <begin position="479"/>
        <end position="533"/>
    </location>
</feature>
<reference evidence="16 17" key="1">
    <citation type="journal article" date="2017" name="Arch. Microbiol.">
        <title>Mariprofundus micogutta sp. nov., a novel iron-oxidizing zetaproteobacterium isolated from a deep-sea hydrothermal field at the Bayonnaise knoll of the Izu-Ogasawara arc, and a description of Mariprofundales ord. nov. and Zetaproteobacteria classis nov.</title>
        <authorList>
            <person name="Makita H."/>
            <person name="Tanaka E."/>
            <person name="Mitsunobu S."/>
            <person name="Miyazaki M."/>
            <person name="Nunoura T."/>
            <person name="Uematsu K."/>
            <person name="Takaki Y."/>
            <person name="Nishi S."/>
            <person name="Shimamura S."/>
            <person name="Takai K."/>
        </authorList>
    </citation>
    <scope>NUCLEOTIDE SEQUENCE [LARGE SCALE GENOMIC DNA]</scope>
    <source>
        <strain evidence="16 17">ET2</strain>
    </source>
</reference>
<keyword evidence="11" id="KW-0732">Signal</keyword>
<dbReference type="CDD" id="cd00130">
    <property type="entry name" value="PAS"/>
    <property type="match status" value="2"/>
</dbReference>
<keyword evidence="10" id="KW-0812">Transmembrane</keyword>
<feature type="domain" description="Response regulatory" evidence="13">
    <location>
        <begin position="792"/>
        <end position="909"/>
    </location>
</feature>
<dbReference type="InterPro" id="IPR013767">
    <property type="entry name" value="PAS_fold"/>
</dbReference>
<dbReference type="GO" id="GO:0000155">
    <property type="term" value="F:phosphorelay sensor kinase activity"/>
    <property type="evidence" value="ECO:0007669"/>
    <property type="project" value="InterPro"/>
</dbReference>
<dbReference type="InterPro" id="IPR001638">
    <property type="entry name" value="Solute-binding_3/MltF_N"/>
</dbReference>
<accession>A0A1L8CMH1</accession>
<name>A0A1L8CMH1_9PROT</name>
<organism evidence="16 17">
    <name type="scientific">Mariprofundus micogutta</name>
    <dbReference type="NCBI Taxonomy" id="1921010"/>
    <lineage>
        <taxon>Bacteria</taxon>
        <taxon>Pseudomonadati</taxon>
        <taxon>Pseudomonadota</taxon>
        <taxon>Candidatius Mariprofundia</taxon>
        <taxon>Mariprofundales</taxon>
        <taxon>Mariprofundaceae</taxon>
        <taxon>Mariprofundus</taxon>
    </lineage>
</organism>
<dbReference type="InterPro" id="IPR036890">
    <property type="entry name" value="HATPase_C_sf"/>
</dbReference>
<dbReference type="STRING" id="1921010.MMIC_P1082"/>
<keyword evidence="17" id="KW-1185">Reference proteome</keyword>
<feature type="domain" description="PAS" evidence="14">
    <location>
        <begin position="408"/>
        <end position="454"/>
    </location>
</feature>
<dbReference type="InterPro" id="IPR005467">
    <property type="entry name" value="His_kinase_dom"/>
</dbReference>
<dbReference type="PROSITE" id="PS50113">
    <property type="entry name" value="PAC"/>
    <property type="match status" value="1"/>
</dbReference>
<keyword evidence="4" id="KW-0808">Transferase</keyword>
<dbReference type="Proteomes" id="UP000231632">
    <property type="component" value="Unassembled WGS sequence"/>
</dbReference>
<evidence type="ECO:0000259" key="15">
    <source>
        <dbReference type="PROSITE" id="PS50113"/>
    </source>
</evidence>
<evidence type="ECO:0000256" key="7">
    <source>
        <dbReference type="ARBA" id="ARBA00022840"/>
    </source>
</evidence>
<dbReference type="PROSITE" id="PS50110">
    <property type="entry name" value="RESPONSE_REGULATORY"/>
    <property type="match status" value="1"/>
</dbReference>
<evidence type="ECO:0000256" key="1">
    <source>
        <dbReference type="ARBA" id="ARBA00000085"/>
    </source>
</evidence>
<dbReference type="RefSeq" id="WP_072659434.1">
    <property type="nucleotide sequence ID" value="NZ_BDFD01000007.1"/>
</dbReference>
<dbReference type="Pfam" id="PF00989">
    <property type="entry name" value="PAS"/>
    <property type="match status" value="1"/>
</dbReference>
<keyword evidence="8" id="KW-0902">Two-component regulatory system</keyword>
<keyword evidence="10" id="KW-1133">Transmembrane helix</keyword>
<dbReference type="PROSITE" id="PS50109">
    <property type="entry name" value="HIS_KIN"/>
    <property type="match status" value="1"/>
</dbReference>
<keyword evidence="3 9" id="KW-0597">Phosphoprotein</keyword>
<dbReference type="Gene3D" id="3.30.450.20">
    <property type="entry name" value="PAS domain"/>
    <property type="match status" value="2"/>
</dbReference>
<comment type="caution">
    <text evidence="16">The sequence shown here is derived from an EMBL/GenBank/DDBJ whole genome shotgun (WGS) entry which is preliminary data.</text>
</comment>
<dbReference type="InterPro" id="IPR000014">
    <property type="entry name" value="PAS"/>
</dbReference>
<dbReference type="InterPro" id="IPR036097">
    <property type="entry name" value="HisK_dim/P_sf"/>
</dbReference>
<dbReference type="InterPro" id="IPR003594">
    <property type="entry name" value="HATPase_dom"/>
</dbReference>
<dbReference type="PROSITE" id="PS50112">
    <property type="entry name" value="PAS"/>
    <property type="match status" value="2"/>
</dbReference>
<proteinExistence type="predicted"/>
<evidence type="ECO:0000259" key="14">
    <source>
        <dbReference type="PROSITE" id="PS50112"/>
    </source>
</evidence>
<dbReference type="PANTHER" id="PTHR43065:SF46">
    <property type="entry name" value="C4-DICARBOXYLATE TRANSPORT SENSOR PROTEIN DCTB"/>
    <property type="match status" value="1"/>
</dbReference>
<dbReference type="SUPFAM" id="SSF55785">
    <property type="entry name" value="PYP-like sensor domain (PAS domain)"/>
    <property type="match status" value="2"/>
</dbReference>
<keyword evidence="6" id="KW-0418">Kinase</keyword>
<dbReference type="Pfam" id="PF00497">
    <property type="entry name" value="SBP_bac_3"/>
    <property type="match status" value="1"/>
</dbReference>
<dbReference type="Pfam" id="PF00072">
    <property type="entry name" value="Response_reg"/>
    <property type="match status" value="1"/>
</dbReference>
<evidence type="ECO:0000256" key="11">
    <source>
        <dbReference type="SAM" id="SignalP"/>
    </source>
</evidence>
<dbReference type="InterPro" id="IPR004358">
    <property type="entry name" value="Sig_transdc_His_kin-like_C"/>
</dbReference>
<dbReference type="InterPro" id="IPR000700">
    <property type="entry name" value="PAS-assoc_C"/>
</dbReference>
<feature type="domain" description="Histidine kinase" evidence="12">
    <location>
        <begin position="546"/>
        <end position="772"/>
    </location>
</feature>
<dbReference type="InterPro" id="IPR003661">
    <property type="entry name" value="HisK_dim/P_dom"/>
</dbReference>
<evidence type="ECO:0000313" key="16">
    <source>
        <dbReference type="EMBL" id="GAV20120.1"/>
    </source>
</evidence>
<dbReference type="SMART" id="SM00086">
    <property type="entry name" value="PAC"/>
    <property type="match status" value="2"/>
</dbReference>
<dbReference type="CDD" id="cd00082">
    <property type="entry name" value="HisKA"/>
    <property type="match status" value="1"/>
</dbReference>
<feature type="signal peptide" evidence="11">
    <location>
        <begin position="1"/>
        <end position="21"/>
    </location>
</feature>
<feature type="domain" description="PAS" evidence="14">
    <location>
        <begin position="289"/>
        <end position="359"/>
    </location>
</feature>
<dbReference type="InterPro" id="IPR001789">
    <property type="entry name" value="Sig_transdc_resp-reg_receiver"/>
</dbReference>
<dbReference type="SMART" id="SM00448">
    <property type="entry name" value="REC"/>
    <property type="match status" value="1"/>
</dbReference>
<dbReference type="SUPFAM" id="SSF55874">
    <property type="entry name" value="ATPase domain of HSP90 chaperone/DNA topoisomerase II/histidine kinase"/>
    <property type="match status" value="1"/>
</dbReference>
<evidence type="ECO:0000256" key="10">
    <source>
        <dbReference type="SAM" id="Phobius"/>
    </source>
</evidence>
<dbReference type="SMART" id="SM00062">
    <property type="entry name" value="PBPb"/>
    <property type="match status" value="1"/>
</dbReference>
<dbReference type="NCBIfam" id="TIGR00229">
    <property type="entry name" value="sensory_box"/>
    <property type="match status" value="2"/>
</dbReference>
<dbReference type="SMART" id="SM00387">
    <property type="entry name" value="HATPase_c"/>
    <property type="match status" value="1"/>
</dbReference>
<evidence type="ECO:0000313" key="17">
    <source>
        <dbReference type="Proteomes" id="UP000231632"/>
    </source>
</evidence>
<keyword evidence="5" id="KW-0547">Nucleotide-binding</keyword>
<dbReference type="PANTHER" id="PTHR43065">
    <property type="entry name" value="SENSOR HISTIDINE KINASE"/>
    <property type="match status" value="1"/>
</dbReference>
<feature type="transmembrane region" description="Helical" evidence="10">
    <location>
        <begin position="257"/>
        <end position="275"/>
    </location>
</feature>
<keyword evidence="7" id="KW-0067">ATP-binding</keyword>
<dbReference type="SUPFAM" id="SSF53850">
    <property type="entry name" value="Periplasmic binding protein-like II"/>
    <property type="match status" value="1"/>
</dbReference>
<dbReference type="InterPro" id="IPR035965">
    <property type="entry name" value="PAS-like_dom_sf"/>
</dbReference>
<comment type="catalytic activity">
    <reaction evidence="1">
        <text>ATP + protein L-histidine = ADP + protein N-phospho-L-histidine.</text>
        <dbReference type="EC" id="2.7.13.3"/>
    </reaction>
</comment>
<evidence type="ECO:0000259" key="12">
    <source>
        <dbReference type="PROSITE" id="PS50109"/>
    </source>
</evidence>
<dbReference type="CDD" id="cd00156">
    <property type="entry name" value="REC"/>
    <property type="match status" value="1"/>
</dbReference>
<dbReference type="InterPro" id="IPR001610">
    <property type="entry name" value="PAC"/>
</dbReference>
<evidence type="ECO:0000256" key="6">
    <source>
        <dbReference type="ARBA" id="ARBA00022777"/>
    </source>
</evidence>
<gene>
    <name evidence="16" type="ORF">MMIC_P1082</name>
</gene>
<dbReference type="SMART" id="SM00388">
    <property type="entry name" value="HisKA"/>
    <property type="match status" value="1"/>
</dbReference>
<dbReference type="Gene3D" id="3.40.50.2300">
    <property type="match status" value="1"/>
</dbReference>
<evidence type="ECO:0000256" key="5">
    <source>
        <dbReference type="ARBA" id="ARBA00022741"/>
    </source>
</evidence>
<dbReference type="Gene3D" id="1.10.287.130">
    <property type="match status" value="1"/>
</dbReference>
<evidence type="ECO:0000256" key="9">
    <source>
        <dbReference type="PROSITE-ProRule" id="PRU00169"/>
    </source>
</evidence>
<dbReference type="PROSITE" id="PS51257">
    <property type="entry name" value="PROKAR_LIPOPROTEIN"/>
    <property type="match status" value="1"/>
</dbReference>
<dbReference type="Pfam" id="PF13426">
    <property type="entry name" value="PAS_9"/>
    <property type="match status" value="1"/>
</dbReference>
<feature type="modified residue" description="4-aspartylphosphate" evidence="9">
    <location>
        <position position="843"/>
    </location>
</feature>
<dbReference type="PRINTS" id="PR00344">
    <property type="entry name" value="BCTRLSENSOR"/>
</dbReference>
<protein>
    <recommendedName>
        <fullName evidence="2">histidine kinase</fullName>
        <ecNumber evidence="2">2.7.13.3</ecNumber>
    </recommendedName>
</protein>
<evidence type="ECO:0000256" key="2">
    <source>
        <dbReference type="ARBA" id="ARBA00012438"/>
    </source>
</evidence>
<evidence type="ECO:0000256" key="4">
    <source>
        <dbReference type="ARBA" id="ARBA00022679"/>
    </source>
</evidence>
<dbReference type="OrthoDB" id="1931120at2"/>
<dbReference type="SUPFAM" id="SSF47384">
    <property type="entry name" value="Homodimeric domain of signal transducing histidine kinase"/>
    <property type="match status" value="1"/>
</dbReference>
<dbReference type="Gene3D" id="3.30.565.10">
    <property type="entry name" value="Histidine kinase-like ATPase, C-terminal domain"/>
    <property type="match status" value="1"/>
</dbReference>
<dbReference type="Gene3D" id="3.40.190.10">
    <property type="entry name" value="Periplasmic binding protein-like II"/>
    <property type="match status" value="2"/>
</dbReference>
<dbReference type="SUPFAM" id="SSF52172">
    <property type="entry name" value="CheY-like"/>
    <property type="match status" value="1"/>
</dbReference>
<evidence type="ECO:0000259" key="13">
    <source>
        <dbReference type="PROSITE" id="PS50110"/>
    </source>
</evidence>
<keyword evidence="10" id="KW-0472">Membrane</keyword>
<dbReference type="Pfam" id="PF02518">
    <property type="entry name" value="HATPase_c"/>
    <property type="match status" value="1"/>
</dbReference>
<evidence type="ECO:0000256" key="3">
    <source>
        <dbReference type="ARBA" id="ARBA00022553"/>
    </source>
</evidence>
<dbReference type="Pfam" id="PF00512">
    <property type="entry name" value="HisKA"/>
    <property type="match status" value="1"/>
</dbReference>
<sequence length="912" mass="102568">MKLRSWLFLFIIMACSSPALAAVGAGKILKVAIDAEYPPYEFISENGQVHGYNHDVLLALEPILHVTFQFMPMAWPSAVKSLESGSVDLVSMIAAPERKHLYEFSNPHSKIYQALFINRVSSLTGLEDLAGHKIAFQKNDISLLHFRHRNDIEKVIVSSKEEGFTLLQKGVIAGFFAADKAGSTHITEHGFNHFLIEKSAGGLFEQPFAFAAKKGRSKLISEINRGLILLEQSSAIDVLKQKWLMEKPSIWHDHKPSIIFFLSILICVLIIVIILKQLLSKRTRQLAITNKRYRSLYNDSPIPFCTMDMHGKILLVNKAWLDLLEWPENQIVGLYFKDLIPEFELDAFTSKFDKFIREKQIKHCPCTLITKSEKILDVIIDGRVLHRSQNEVHCSIQDVTVAKAAERERNKLLTAIDKSAEAIVITSPNGSIEFINHAFTEITGYSSDEAIGQNPRILKSGNQGDDYYEKMWEDLLLNSKWQGRITNRKKDGSFYPALLTIAAVKNKSGDTVNYIGIQQDMSQQEKLEEQFHQAQKMEALGTLVGGIAHDFNNSLAAISGNVFLAQQILHDHEAVHSRLDVIQQSVDHSASIIRQLLSFSRKGMGESSETSILPFLKEFEKFYETLLPENISLSLSFNLDEEQAMVDVNLFQQALNNVVNNAVYAAAHASDSEPRVTINACIVDKSERFLRQQEATERFYIKISVSDNGNGIEERDMPFVFDPFYTTKPEGSGSGLGLSMVYGMITSHHGFIDIDSVVNQGTTCSLYLPMLEEKTETHPAKIRKLFRGNGELILLVDDQHVILQTTGDMLKSLNYKVITADDGIMGFETFEKHRNEIALVVSDIVMPKMGGIEMARRIKKLRPETKVIFVSGYSTEQIGNKIPPAVKNCPIVSKPFKISELSEIIKNELLDD</sequence>
<dbReference type="EC" id="2.7.13.3" evidence="2"/>
<dbReference type="InterPro" id="IPR011006">
    <property type="entry name" value="CheY-like_superfamily"/>
</dbReference>
<dbReference type="GO" id="GO:0005524">
    <property type="term" value="F:ATP binding"/>
    <property type="evidence" value="ECO:0007669"/>
    <property type="project" value="UniProtKB-KW"/>
</dbReference>
<feature type="chain" id="PRO_5011956411" description="histidine kinase" evidence="11">
    <location>
        <begin position="22"/>
        <end position="912"/>
    </location>
</feature>
<dbReference type="AlphaFoldDB" id="A0A1L8CMH1"/>
<evidence type="ECO:0000256" key="8">
    <source>
        <dbReference type="ARBA" id="ARBA00023012"/>
    </source>
</evidence>
<dbReference type="EMBL" id="BDFD01000007">
    <property type="protein sequence ID" value="GAV20120.1"/>
    <property type="molecule type" value="Genomic_DNA"/>
</dbReference>
<dbReference type="GO" id="GO:0006355">
    <property type="term" value="P:regulation of DNA-templated transcription"/>
    <property type="evidence" value="ECO:0007669"/>
    <property type="project" value="InterPro"/>
</dbReference>